<accession>A0AAE1BG15</accession>
<evidence type="ECO:0000313" key="3">
    <source>
        <dbReference type="Proteomes" id="UP001286313"/>
    </source>
</evidence>
<proteinExistence type="predicted"/>
<reference evidence="2" key="1">
    <citation type="submission" date="2023-10" db="EMBL/GenBank/DDBJ databases">
        <title>Genome assemblies of two species of porcelain crab, Petrolisthes cinctipes and Petrolisthes manimaculis (Anomura: Porcellanidae).</title>
        <authorList>
            <person name="Angst P."/>
        </authorList>
    </citation>
    <scope>NUCLEOTIDE SEQUENCE</scope>
    <source>
        <strain evidence="2">PB745_01</strain>
        <tissue evidence="2">Gill</tissue>
    </source>
</reference>
<name>A0AAE1BG15_PETCI</name>
<dbReference type="EMBL" id="JAWQEG010008620">
    <property type="protein sequence ID" value="KAK3849946.1"/>
    <property type="molecule type" value="Genomic_DNA"/>
</dbReference>
<comment type="caution">
    <text evidence="2">The sequence shown here is derived from an EMBL/GenBank/DDBJ whole genome shotgun (WGS) entry which is preliminary data.</text>
</comment>
<evidence type="ECO:0000256" key="1">
    <source>
        <dbReference type="SAM" id="MobiDB-lite"/>
    </source>
</evidence>
<feature type="region of interest" description="Disordered" evidence="1">
    <location>
        <begin position="162"/>
        <end position="184"/>
    </location>
</feature>
<organism evidence="2 3">
    <name type="scientific">Petrolisthes cinctipes</name>
    <name type="common">Flat porcelain crab</name>
    <dbReference type="NCBI Taxonomy" id="88211"/>
    <lineage>
        <taxon>Eukaryota</taxon>
        <taxon>Metazoa</taxon>
        <taxon>Ecdysozoa</taxon>
        <taxon>Arthropoda</taxon>
        <taxon>Crustacea</taxon>
        <taxon>Multicrustacea</taxon>
        <taxon>Malacostraca</taxon>
        <taxon>Eumalacostraca</taxon>
        <taxon>Eucarida</taxon>
        <taxon>Decapoda</taxon>
        <taxon>Pleocyemata</taxon>
        <taxon>Anomura</taxon>
        <taxon>Galatheoidea</taxon>
        <taxon>Porcellanidae</taxon>
        <taxon>Petrolisthes</taxon>
    </lineage>
</organism>
<sequence>MREGKEIKDDPVLLPEEEKYRPQRSGDPHPRCYRAPTSDMKAEVFCVGWSSTSLLCLTSAPSTFPPPPPHSSPSILPPHSNPFHSSTSLLFHHLTPPHNSNPSSQATIPHFHLTPPLHLTPPHNSDPSSQAVSYYNRYPITTLYHLAIKTAGEWKAVTPSSTHEASPAARQFYPPHKLTTNPTP</sequence>
<evidence type="ECO:0000313" key="2">
    <source>
        <dbReference type="EMBL" id="KAK3849946.1"/>
    </source>
</evidence>
<feature type="region of interest" description="Disordered" evidence="1">
    <location>
        <begin position="87"/>
        <end position="130"/>
    </location>
</feature>
<feature type="compositionally biased region" description="Polar residues" evidence="1">
    <location>
        <begin position="97"/>
        <end position="106"/>
    </location>
</feature>
<keyword evidence="3" id="KW-1185">Reference proteome</keyword>
<feature type="compositionally biased region" description="Low complexity" evidence="1">
    <location>
        <begin position="107"/>
        <end position="123"/>
    </location>
</feature>
<dbReference type="AlphaFoldDB" id="A0AAE1BG15"/>
<gene>
    <name evidence="2" type="ORF">Pcinc_043317</name>
</gene>
<dbReference type="Proteomes" id="UP001286313">
    <property type="component" value="Unassembled WGS sequence"/>
</dbReference>
<feature type="compositionally biased region" description="Basic and acidic residues" evidence="1">
    <location>
        <begin position="1"/>
        <end position="30"/>
    </location>
</feature>
<protein>
    <submittedName>
        <fullName evidence="2">Uncharacterized protein</fullName>
    </submittedName>
</protein>
<feature type="region of interest" description="Disordered" evidence="1">
    <location>
        <begin position="1"/>
        <end position="34"/>
    </location>
</feature>